<dbReference type="KEGG" id="chya:V22_00140"/>
<feature type="compositionally biased region" description="Polar residues" evidence="1">
    <location>
        <begin position="177"/>
        <end position="189"/>
    </location>
</feature>
<dbReference type="OrthoDB" id="290622at2"/>
<reference evidence="3 4" key="1">
    <citation type="submission" date="2019-02" db="EMBL/GenBank/DDBJ databases">
        <title>Deep-cultivation of Planctomycetes and their phenomic and genomic characterization uncovers novel biology.</title>
        <authorList>
            <person name="Wiegand S."/>
            <person name="Jogler M."/>
            <person name="Boedeker C."/>
            <person name="Pinto D."/>
            <person name="Vollmers J."/>
            <person name="Rivas-Marin E."/>
            <person name="Kohn T."/>
            <person name="Peeters S.H."/>
            <person name="Heuer A."/>
            <person name="Rast P."/>
            <person name="Oberbeckmann S."/>
            <person name="Bunk B."/>
            <person name="Jeske O."/>
            <person name="Meyerdierks A."/>
            <person name="Storesund J.E."/>
            <person name="Kallscheuer N."/>
            <person name="Luecker S."/>
            <person name="Lage O.M."/>
            <person name="Pohl T."/>
            <person name="Merkel B.J."/>
            <person name="Hornburger P."/>
            <person name="Mueller R.-W."/>
            <person name="Bruemmer F."/>
            <person name="Labrenz M."/>
            <person name="Spormann A.M."/>
            <person name="Op den Camp H."/>
            <person name="Overmann J."/>
            <person name="Amann R."/>
            <person name="Jetten M.S.M."/>
            <person name="Mascher T."/>
            <person name="Medema M.H."/>
            <person name="Devos D.P."/>
            <person name="Kaster A.-K."/>
            <person name="Ovreas L."/>
            <person name="Rohde M."/>
            <person name="Galperin M.Y."/>
            <person name="Jogler C."/>
        </authorList>
    </citation>
    <scope>NUCLEOTIDE SEQUENCE [LARGE SCALE GENOMIC DNA]</scope>
    <source>
        <strain evidence="3 4">V22</strain>
    </source>
</reference>
<dbReference type="EMBL" id="CP036316">
    <property type="protein sequence ID" value="QDT62816.1"/>
    <property type="molecule type" value="Genomic_DNA"/>
</dbReference>
<dbReference type="AlphaFoldDB" id="A0A517T374"/>
<keyword evidence="2" id="KW-0812">Transmembrane</keyword>
<accession>A0A517T374</accession>
<evidence type="ECO:0000256" key="1">
    <source>
        <dbReference type="SAM" id="MobiDB-lite"/>
    </source>
</evidence>
<dbReference type="RefSeq" id="WP_145258632.1">
    <property type="nucleotide sequence ID" value="NZ_CP036316.1"/>
</dbReference>
<keyword evidence="4" id="KW-1185">Reference proteome</keyword>
<keyword evidence="2" id="KW-0472">Membrane</keyword>
<feature type="transmembrane region" description="Helical" evidence="2">
    <location>
        <begin position="37"/>
        <end position="55"/>
    </location>
</feature>
<feature type="region of interest" description="Disordered" evidence="1">
    <location>
        <begin position="136"/>
        <end position="202"/>
    </location>
</feature>
<proteinExistence type="predicted"/>
<keyword evidence="2" id="KW-1133">Transmembrane helix</keyword>
<evidence type="ECO:0000313" key="3">
    <source>
        <dbReference type="EMBL" id="QDT62816.1"/>
    </source>
</evidence>
<evidence type="ECO:0000256" key="2">
    <source>
        <dbReference type="SAM" id="Phobius"/>
    </source>
</evidence>
<sequence>MTRVVESGYSAFDVFAESVRQGASPLFFATEAFMTRYVSLLLLIAAVMPACGCVYQGKNTLIRCWADKNTLRTPALFMEKYNHLPYRKQDVDYYRWMYNAGPGPVPAVAPMSPQVFLAEGDIPFESEEFPPHVMMEGSTGGQSPWRISPEMNSTDDVQKNIDSPLEDDNLNKRSESVKQPQIKSPSLPKNTELPPLPEANRASPMTVRGAWLFRNDVHH</sequence>
<dbReference type="Proteomes" id="UP000319976">
    <property type="component" value="Chromosome"/>
</dbReference>
<evidence type="ECO:0000313" key="4">
    <source>
        <dbReference type="Proteomes" id="UP000319976"/>
    </source>
</evidence>
<gene>
    <name evidence="3" type="ORF">V22_00140</name>
</gene>
<protein>
    <submittedName>
        <fullName evidence="3">Uncharacterized protein</fullName>
    </submittedName>
</protein>
<name>A0A517T374_9PLAN</name>
<organism evidence="3 4">
    <name type="scientific">Calycomorphotria hydatis</name>
    <dbReference type="NCBI Taxonomy" id="2528027"/>
    <lineage>
        <taxon>Bacteria</taxon>
        <taxon>Pseudomonadati</taxon>
        <taxon>Planctomycetota</taxon>
        <taxon>Planctomycetia</taxon>
        <taxon>Planctomycetales</taxon>
        <taxon>Planctomycetaceae</taxon>
        <taxon>Calycomorphotria</taxon>
    </lineage>
</organism>